<protein>
    <recommendedName>
        <fullName evidence="5">Phytocyanin domain-containing protein</fullName>
    </recommendedName>
</protein>
<name>A0A423X6D8_9PEZI</name>
<keyword evidence="2" id="KW-1133">Transmembrane helix</keyword>
<reference evidence="3 4" key="1">
    <citation type="submission" date="2015-09" db="EMBL/GenBank/DDBJ databases">
        <title>Host preference determinants of Valsa canker pathogens revealed by comparative genomics.</title>
        <authorList>
            <person name="Yin Z."/>
            <person name="Huang L."/>
        </authorList>
    </citation>
    <scope>NUCLEOTIDE SEQUENCE [LARGE SCALE GENOMIC DNA]</scope>
    <source>
        <strain evidence="3 4">03-1</strain>
    </source>
</reference>
<keyword evidence="4" id="KW-1185">Reference proteome</keyword>
<dbReference type="EMBL" id="LKEA01000002">
    <property type="protein sequence ID" value="ROW11326.1"/>
    <property type="molecule type" value="Genomic_DNA"/>
</dbReference>
<feature type="compositionally biased region" description="Low complexity" evidence="1">
    <location>
        <begin position="163"/>
        <end position="181"/>
    </location>
</feature>
<accession>A0A423X6D8</accession>
<evidence type="ECO:0000256" key="2">
    <source>
        <dbReference type="SAM" id="Phobius"/>
    </source>
</evidence>
<dbReference type="AlphaFoldDB" id="A0A423X6D8"/>
<feature type="region of interest" description="Disordered" evidence="1">
    <location>
        <begin position="154"/>
        <end position="187"/>
    </location>
</feature>
<feature type="compositionally biased region" description="Polar residues" evidence="1">
    <location>
        <begin position="373"/>
        <end position="384"/>
    </location>
</feature>
<dbReference type="InterPro" id="IPR052953">
    <property type="entry name" value="Ser-rich/MCO-related"/>
</dbReference>
<keyword evidence="2" id="KW-0472">Membrane</keyword>
<feature type="compositionally biased region" description="Low complexity" evidence="1">
    <location>
        <begin position="336"/>
        <end position="352"/>
    </location>
</feature>
<proteinExistence type="predicted"/>
<evidence type="ECO:0000313" key="3">
    <source>
        <dbReference type="EMBL" id="ROW11326.1"/>
    </source>
</evidence>
<dbReference type="OrthoDB" id="2331100at2759"/>
<keyword evidence="2" id="KW-0812">Transmembrane</keyword>
<dbReference type="STRING" id="356882.A0A423X6D8"/>
<dbReference type="PANTHER" id="PTHR34883:SF19">
    <property type="entry name" value="EXTRACELLULAR SERINE-RICH PROTEIN"/>
    <property type="match status" value="1"/>
</dbReference>
<dbReference type="Gene3D" id="2.60.40.420">
    <property type="entry name" value="Cupredoxins - blue copper proteins"/>
    <property type="match status" value="1"/>
</dbReference>
<evidence type="ECO:0000256" key="1">
    <source>
        <dbReference type="SAM" id="MobiDB-lite"/>
    </source>
</evidence>
<gene>
    <name evidence="3" type="ORF">VMCG_00887</name>
</gene>
<dbReference type="PANTHER" id="PTHR34883">
    <property type="entry name" value="SERINE-RICH PROTEIN, PUTATIVE-RELATED-RELATED"/>
    <property type="match status" value="1"/>
</dbReference>
<evidence type="ECO:0000313" key="4">
    <source>
        <dbReference type="Proteomes" id="UP000283895"/>
    </source>
</evidence>
<dbReference type="SUPFAM" id="SSF49503">
    <property type="entry name" value="Cupredoxins"/>
    <property type="match status" value="1"/>
</dbReference>
<feature type="region of interest" description="Disordered" evidence="1">
    <location>
        <begin position="289"/>
        <end position="396"/>
    </location>
</feature>
<organism evidence="3 4">
    <name type="scientific">Cytospora schulzeri</name>
    <dbReference type="NCBI Taxonomy" id="448051"/>
    <lineage>
        <taxon>Eukaryota</taxon>
        <taxon>Fungi</taxon>
        <taxon>Dikarya</taxon>
        <taxon>Ascomycota</taxon>
        <taxon>Pezizomycotina</taxon>
        <taxon>Sordariomycetes</taxon>
        <taxon>Sordariomycetidae</taxon>
        <taxon>Diaporthales</taxon>
        <taxon>Cytosporaceae</taxon>
        <taxon>Cytospora</taxon>
    </lineage>
</organism>
<dbReference type="InterPro" id="IPR008972">
    <property type="entry name" value="Cupredoxin"/>
</dbReference>
<dbReference type="Proteomes" id="UP000283895">
    <property type="component" value="Unassembled WGS sequence"/>
</dbReference>
<sequence>MLLFDDYECFDSVILNVNFNFDIIICGCHSQHSSGSGFKFSPDTVTNASIGDIIEFRFYPTAHSVVRSEFKLPCIPYEDTGPNKVGFFSGFIDVATITNNGPTFSVRVNDTQPIFFYCAAPGSCIDNYMIGVINPNETETFDIQLDYTKNTTIQLTPGDPLPSETAAATSTGATSSPTSGSSSGGHSGTKLSSGAIAGIAIGGAVVVLLVAALIYLCGRRGGIDKAYTRQRGHSTPAPMIEAKYNPALGAGHAPKSPGGETFATTAYSATPSNDPYGVMAAGGHGVPGYSVGSGSPPPLSDHSQHSSYYQFGTAPGRNSPLMQGMDGGSVHNGFFTPQHTGTPPPQQQQQNPHASPVELPTSKDPGNSPLPGYSSTGRIFSWSTGGEGSYRPGKPA</sequence>
<feature type="transmembrane region" description="Helical" evidence="2">
    <location>
        <begin position="195"/>
        <end position="217"/>
    </location>
</feature>
<evidence type="ECO:0008006" key="5">
    <source>
        <dbReference type="Google" id="ProtNLM"/>
    </source>
</evidence>
<comment type="caution">
    <text evidence="3">The sequence shown here is derived from an EMBL/GenBank/DDBJ whole genome shotgun (WGS) entry which is preliminary data.</text>
</comment>